<dbReference type="AlphaFoldDB" id="A0A4R5VVZ0"/>
<feature type="domain" description="Glycosyltransferase 2-like" evidence="2">
    <location>
        <begin position="10"/>
        <end position="120"/>
    </location>
</feature>
<dbReference type="CDD" id="cd00761">
    <property type="entry name" value="Glyco_tranf_GTA_type"/>
    <property type="match status" value="1"/>
</dbReference>
<evidence type="ECO:0000313" key="3">
    <source>
        <dbReference type="EMBL" id="TDK62415.1"/>
    </source>
</evidence>
<accession>A0A4R5VVZ0</accession>
<keyword evidence="3" id="KW-0808">Transferase</keyword>
<dbReference type="GO" id="GO:0016758">
    <property type="term" value="F:hexosyltransferase activity"/>
    <property type="evidence" value="ECO:0007669"/>
    <property type="project" value="UniProtKB-ARBA"/>
</dbReference>
<evidence type="ECO:0000259" key="2">
    <source>
        <dbReference type="Pfam" id="PF00535"/>
    </source>
</evidence>
<proteinExistence type="inferred from homology"/>
<comment type="caution">
    <text evidence="3">The sequence shown here is derived from an EMBL/GenBank/DDBJ whole genome shotgun (WGS) entry which is preliminary data.</text>
</comment>
<dbReference type="Pfam" id="PF00535">
    <property type="entry name" value="Glycos_transf_2"/>
    <property type="match status" value="1"/>
</dbReference>
<organism evidence="3 4">
    <name type="scientific">Bacillus salipaludis</name>
    <dbReference type="NCBI Taxonomy" id="2547811"/>
    <lineage>
        <taxon>Bacteria</taxon>
        <taxon>Bacillati</taxon>
        <taxon>Bacillota</taxon>
        <taxon>Bacilli</taxon>
        <taxon>Bacillales</taxon>
        <taxon>Bacillaceae</taxon>
        <taxon>Bacillus</taxon>
    </lineage>
</organism>
<evidence type="ECO:0000256" key="1">
    <source>
        <dbReference type="ARBA" id="ARBA00006739"/>
    </source>
</evidence>
<protein>
    <submittedName>
        <fullName evidence="3">Glycosyltransferase family 2 protein</fullName>
    </submittedName>
</protein>
<dbReference type="InterPro" id="IPR029044">
    <property type="entry name" value="Nucleotide-diphossugar_trans"/>
</dbReference>
<dbReference type="Gene3D" id="3.90.550.10">
    <property type="entry name" value="Spore Coat Polysaccharide Biosynthesis Protein SpsA, Chain A"/>
    <property type="match status" value="1"/>
</dbReference>
<name>A0A4R5VVZ0_9BACI</name>
<sequence>MRFATQTVVSIITPTYNAARFITETIQSVKEQTFSSWEMIIVDDCSLDNTVDIVKKEIEKDSRIRLIELKNNSGPANARNRAITSAKGNFLAFLDSDDLWQPQKLERQLMFMEKNNLAFSYTDYRIMTEVGEKTDIVFQVPEKMDYKDLLKNTIIGTLTVMLDKRKIGKVQMPLYRDCSEDYGLWLSILSKGIQAYGLNEELAIYRKCENSLSSNKLKSARKTWNTYRKVEKINIPYSLWCFVNYSLNALKKHSRA</sequence>
<dbReference type="SUPFAM" id="SSF53448">
    <property type="entry name" value="Nucleotide-diphospho-sugar transferases"/>
    <property type="match status" value="1"/>
</dbReference>
<dbReference type="RefSeq" id="WP_133334132.1">
    <property type="nucleotide sequence ID" value="NZ_SMYO01000004.1"/>
</dbReference>
<dbReference type="PANTHER" id="PTHR22916:SF3">
    <property type="entry name" value="UDP-GLCNAC:BETAGAL BETA-1,3-N-ACETYLGLUCOSAMINYLTRANSFERASE-LIKE PROTEIN 1"/>
    <property type="match status" value="1"/>
</dbReference>
<dbReference type="PANTHER" id="PTHR22916">
    <property type="entry name" value="GLYCOSYLTRANSFERASE"/>
    <property type="match status" value="1"/>
</dbReference>
<dbReference type="Proteomes" id="UP000295132">
    <property type="component" value="Unassembled WGS sequence"/>
</dbReference>
<reference evidence="3 4" key="1">
    <citation type="submission" date="2019-03" db="EMBL/GenBank/DDBJ databases">
        <title>Bacillus niacini sp. nov. a Nicotinate-Metabolizing Mesophile Isolated from Soil.</title>
        <authorList>
            <person name="Zhang G."/>
        </authorList>
    </citation>
    <scope>NUCLEOTIDE SEQUENCE [LARGE SCALE GENOMIC DNA]</scope>
    <source>
        <strain evidence="3 4">WN066</strain>
    </source>
</reference>
<evidence type="ECO:0000313" key="4">
    <source>
        <dbReference type="Proteomes" id="UP000295132"/>
    </source>
</evidence>
<comment type="similarity">
    <text evidence="1">Belongs to the glycosyltransferase 2 family.</text>
</comment>
<dbReference type="EMBL" id="SMYO01000004">
    <property type="protein sequence ID" value="TDK62415.1"/>
    <property type="molecule type" value="Genomic_DNA"/>
</dbReference>
<dbReference type="InterPro" id="IPR001173">
    <property type="entry name" value="Glyco_trans_2-like"/>
</dbReference>
<dbReference type="FunFam" id="3.90.550.10:FF:000130">
    <property type="entry name" value="Family 2 glycosyl transferase"/>
    <property type="match status" value="1"/>
</dbReference>
<gene>
    <name evidence="3" type="ORF">E2K98_10225</name>
</gene>